<organism evidence="1 2">
    <name type="scientific">Streptococcus sanguinis</name>
    <dbReference type="NCBI Taxonomy" id="1305"/>
    <lineage>
        <taxon>Bacteria</taxon>
        <taxon>Bacillati</taxon>
        <taxon>Bacillota</taxon>
        <taxon>Bacilli</taxon>
        <taxon>Lactobacillales</taxon>
        <taxon>Streptococcaceae</taxon>
        <taxon>Streptococcus</taxon>
    </lineage>
</organism>
<evidence type="ECO:0000313" key="2">
    <source>
        <dbReference type="Proteomes" id="UP000183504"/>
    </source>
</evidence>
<accession>A0A0B7GNP6</accession>
<sequence length="85" mass="9963">MLEKVERFIPEINRILREGCSKDYIETDKVEKINLKHIFAKVLIEVILVYRVKTSESILDKVARFSEHRRSIRPTLSSMTFSVPA</sequence>
<proteinExistence type="predicted"/>
<dbReference type="AlphaFoldDB" id="A0A0B7GNP6"/>
<dbReference type="Proteomes" id="UP000183504">
    <property type="component" value="Unassembled WGS sequence"/>
</dbReference>
<gene>
    <name evidence="1" type="ORF">SSV_1101</name>
</gene>
<evidence type="ECO:0000313" key="1">
    <source>
        <dbReference type="EMBL" id="CEL90400.1"/>
    </source>
</evidence>
<reference evidence="1 2" key="1">
    <citation type="submission" date="2015-01" db="EMBL/GenBank/DDBJ databases">
        <authorList>
            <person name="Pelicic Vladimir"/>
        </authorList>
    </citation>
    <scope>NUCLEOTIDE SEQUENCE [LARGE SCALE GENOMIC DNA]</scope>
    <source>
        <strain evidence="1 2">2908</strain>
    </source>
</reference>
<name>A0A0B7GNP6_STRSA</name>
<protein>
    <submittedName>
        <fullName evidence="1">Uncharacterized protein</fullName>
    </submittedName>
</protein>
<dbReference type="EMBL" id="CDMW01000001">
    <property type="protein sequence ID" value="CEL90400.1"/>
    <property type="molecule type" value="Genomic_DNA"/>
</dbReference>